<evidence type="ECO:0000313" key="2">
    <source>
        <dbReference type="Proteomes" id="UP000293902"/>
    </source>
</evidence>
<sequence length="81" mass="9039">MVSHQQINLKKIKSSLISIGMALHASHGLLATDDPSAKEEDAQWESWRIDHSKEVSALEFIESLFSDTDTCPLCGNRKNDL</sequence>
<evidence type="ECO:0000313" key="1">
    <source>
        <dbReference type="EMBL" id="QBH14285.1"/>
    </source>
</evidence>
<name>A0ABX5RII5_9BACT</name>
<organism evidence="1 2">
    <name type="scientific">Desulfobacter hydrogenophilus</name>
    <dbReference type="NCBI Taxonomy" id="2291"/>
    <lineage>
        <taxon>Bacteria</taxon>
        <taxon>Pseudomonadati</taxon>
        <taxon>Thermodesulfobacteriota</taxon>
        <taxon>Desulfobacteria</taxon>
        <taxon>Desulfobacterales</taxon>
        <taxon>Desulfobacteraceae</taxon>
        <taxon>Desulfobacter</taxon>
    </lineage>
</organism>
<reference evidence="1 2" key="1">
    <citation type="submission" date="2019-02" db="EMBL/GenBank/DDBJ databases">
        <title>Complete genome sequence of Desulfobacter hydrogenophilus AcRS1.</title>
        <authorList>
            <person name="Marietou A."/>
            <person name="Lund M.B."/>
            <person name="Marshall I.P.G."/>
            <person name="Schreiber L."/>
            <person name="Jorgensen B."/>
        </authorList>
    </citation>
    <scope>NUCLEOTIDE SEQUENCE [LARGE SCALE GENOMIC DNA]</scope>
    <source>
        <strain evidence="1 2">AcRS1</strain>
    </source>
</reference>
<accession>A0ABX5RII5</accession>
<keyword evidence="2" id="KW-1185">Reference proteome</keyword>
<evidence type="ECO:0008006" key="3">
    <source>
        <dbReference type="Google" id="ProtNLM"/>
    </source>
</evidence>
<dbReference type="Proteomes" id="UP000293902">
    <property type="component" value="Chromosome"/>
</dbReference>
<dbReference type="RefSeq" id="WP_131072090.1">
    <property type="nucleotide sequence ID" value="NZ_CP036313.1"/>
</dbReference>
<dbReference type="EMBL" id="CP036313">
    <property type="protein sequence ID" value="QBH14285.1"/>
    <property type="molecule type" value="Genomic_DNA"/>
</dbReference>
<protein>
    <recommendedName>
        <fullName evidence="3">Transposase</fullName>
    </recommendedName>
</protein>
<proteinExistence type="predicted"/>
<gene>
    <name evidence="1" type="ORF">EYB58_16005</name>
</gene>